<protein>
    <submittedName>
        <fullName evidence="1">Uncharacterized protein</fullName>
    </submittedName>
</protein>
<reference evidence="1 2" key="1">
    <citation type="journal article" date="2020" name="Nat. Food">
        <title>A phased Vanilla planifolia genome enables genetic improvement of flavour and production.</title>
        <authorList>
            <person name="Hasing T."/>
            <person name="Tang H."/>
            <person name="Brym M."/>
            <person name="Khazi F."/>
            <person name="Huang T."/>
            <person name="Chambers A.H."/>
        </authorList>
    </citation>
    <scope>NUCLEOTIDE SEQUENCE [LARGE SCALE GENOMIC DNA]</scope>
    <source>
        <tissue evidence="1">Leaf</tissue>
    </source>
</reference>
<organism evidence="1 2">
    <name type="scientific">Vanilla planifolia</name>
    <name type="common">Vanilla</name>
    <dbReference type="NCBI Taxonomy" id="51239"/>
    <lineage>
        <taxon>Eukaryota</taxon>
        <taxon>Viridiplantae</taxon>
        <taxon>Streptophyta</taxon>
        <taxon>Embryophyta</taxon>
        <taxon>Tracheophyta</taxon>
        <taxon>Spermatophyta</taxon>
        <taxon>Magnoliopsida</taxon>
        <taxon>Liliopsida</taxon>
        <taxon>Asparagales</taxon>
        <taxon>Orchidaceae</taxon>
        <taxon>Vanilloideae</taxon>
        <taxon>Vanilleae</taxon>
        <taxon>Vanilla</taxon>
    </lineage>
</organism>
<dbReference type="AlphaFoldDB" id="A0A835S028"/>
<name>A0A835S028_VANPL</name>
<dbReference type="EMBL" id="JADCNM010000001">
    <property type="protein sequence ID" value="KAG0501529.1"/>
    <property type="molecule type" value="Genomic_DNA"/>
</dbReference>
<comment type="caution">
    <text evidence="1">The sequence shown here is derived from an EMBL/GenBank/DDBJ whole genome shotgun (WGS) entry which is preliminary data.</text>
</comment>
<dbReference type="Proteomes" id="UP000639772">
    <property type="component" value="Chromosome 1"/>
</dbReference>
<evidence type="ECO:0000313" key="2">
    <source>
        <dbReference type="Proteomes" id="UP000639772"/>
    </source>
</evidence>
<gene>
    <name evidence="1" type="ORF">HPP92_001601</name>
</gene>
<proteinExistence type="predicted"/>
<accession>A0A835S028</accession>
<evidence type="ECO:0000313" key="1">
    <source>
        <dbReference type="EMBL" id="KAG0501529.1"/>
    </source>
</evidence>
<sequence>MGAGSGWLQVGKQDPLRPLLRAIMADRHLCATVTHDIPPSAQKSGTLGRSTSSVSERVLPSPIEWKRWSFGLLRPAFLIKRRQSSSDVQLSCSFQQVSKARILTKLVKPPLCDLVCSVSLAEPLFHNGALIAGQQYATTKSMCLDRAETNIGIQFRPQCFQLRMAAVKFFILESIRKMMRWAPVFEI</sequence>